<evidence type="ECO:0000256" key="1">
    <source>
        <dbReference type="ARBA" id="ARBA00011738"/>
    </source>
</evidence>
<dbReference type="InterPro" id="IPR011008">
    <property type="entry name" value="Dimeric_a/b-barrel"/>
</dbReference>
<sequence>MKKIHIGYKIVLFLLSGILLIFASHYYAQATTASEKKKLLRHVVLFKFKDTSSPEDIKKVEEAFRGLPSKIKQIKSLEWGTNNSPENLNQGFTHCFFVTFASEKDREIYLPHPDHKAFGAVLRPHLDKVLVVDYWAEK</sequence>
<dbReference type="PROSITE" id="PS51502">
    <property type="entry name" value="S_R_A_B_BARREL"/>
    <property type="match status" value="1"/>
</dbReference>
<dbReference type="Proteomes" id="UP000199513">
    <property type="component" value="Unassembled WGS sequence"/>
</dbReference>
<name>A0A1I2HZG8_9BACT</name>
<proteinExistence type="predicted"/>
<feature type="domain" description="Stress-response A/B barrel" evidence="2">
    <location>
        <begin position="40"/>
        <end position="134"/>
    </location>
</feature>
<dbReference type="PANTHER" id="PTHR33178">
    <property type="match status" value="1"/>
</dbReference>
<dbReference type="OrthoDB" id="9816070at2"/>
<accession>A0A1I2HZG8</accession>
<dbReference type="SUPFAM" id="SSF54909">
    <property type="entry name" value="Dimeric alpha+beta barrel"/>
    <property type="match status" value="1"/>
</dbReference>
<gene>
    <name evidence="3" type="ORF">SAMN04488541_102747</name>
</gene>
<dbReference type="AlphaFoldDB" id="A0A1I2HZG8"/>
<evidence type="ECO:0000313" key="4">
    <source>
        <dbReference type="Proteomes" id="UP000199513"/>
    </source>
</evidence>
<keyword evidence="4" id="KW-1185">Reference proteome</keyword>
<dbReference type="SMART" id="SM00886">
    <property type="entry name" value="Dabb"/>
    <property type="match status" value="1"/>
</dbReference>
<dbReference type="EMBL" id="FONY01000027">
    <property type="protein sequence ID" value="SFF34763.1"/>
    <property type="molecule type" value="Genomic_DNA"/>
</dbReference>
<dbReference type="RefSeq" id="WP_091548028.1">
    <property type="nucleotide sequence ID" value="NZ_FONY01000027.1"/>
</dbReference>
<dbReference type="PANTHER" id="PTHR33178:SF10">
    <property type="entry name" value="STRESS-RESPONSE A_B BARREL DOMAIN-CONTAINING PROTEIN"/>
    <property type="match status" value="1"/>
</dbReference>
<evidence type="ECO:0000259" key="2">
    <source>
        <dbReference type="PROSITE" id="PS51502"/>
    </source>
</evidence>
<protein>
    <submittedName>
        <fullName evidence="3">Stress responsive A/B Barrel Domain</fullName>
    </submittedName>
</protein>
<evidence type="ECO:0000313" key="3">
    <source>
        <dbReference type="EMBL" id="SFF34763.1"/>
    </source>
</evidence>
<dbReference type="InterPro" id="IPR044662">
    <property type="entry name" value="HS1/DABB1-like"/>
</dbReference>
<organism evidence="3 4">
    <name type="scientific">Thermoflexibacter ruber</name>
    <dbReference type="NCBI Taxonomy" id="1003"/>
    <lineage>
        <taxon>Bacteria</taxon>
        <taxon>Pseudomonadati</taxon>
        <taxon>Bacteroidota</taxon>
        <taxon>Cytophagia</taxon>
        <taxon>Cytophagales</taxon>
        <taxon>Thermoflexibacteraceae</taxon>
        <taxon>Thermoflexibacter</taxon>
    </lineage>
</organism>
<dbReference type="InterPro" id="IPR013097">
    <property type="entry name" value="Dabb"/>
</dbReference>
<dbReference type="Pfam" id="PF07876">
    <property type="entry name" value="Dabb"/>
    <property type="match status" value="1"/>
</dbReference>
<comment type="subunit">
    <text evidence="1">Homodimer.</text>
</comment>
<dbReference type="Gene3D" id="3.30.70.100">
    <property type="match status" value="1"/>
</dbReference>
<reference evidence="3 4" key="1">
    <citation type="submission" date="2016-10" db="EMBL/GenBank/DDBJ databases">
        <authorList>
            <person name="de Groot N.N."/>
        </authorList>
    </citation>
    <scope>NUCLEOTIDE SEQUENCE [LARGE SCALE GENOMIC DNA]</scope>
    <source>
        <strain>GEY</strain>
        <strain evidence="4">DSM 9560</strain>
    </source>
</reference>
<dbReference type="STRING" id="1003.SAMN04488541_102747"/>